<evidence type="ECO:0000256" key="8">
    <source>
        <dbReference type="SAM" id="SignalP"/>
    </source>
</evidence>
<dbReference type="Gene3D" id="3.10.50.40">
    <property type="match status" value="1"/>
</dbReference>
<comment type="catalytic activity">
    <reaction evidence="1">
        <text>[protein]-peptidylproline (omega=180) = [protein]-peptidylproline (omega=0)</text>
        <dbReference type="Rhea" id="RHEA:16237"/>
        <dbReference type="Rhea" id="RHEA-COMP:10747"/>
        <dbReference type="Rhea" id="RHEA-COMP:10748"/>
        <dbReference type="ChEBI" id="CHEBI:83833"/>
        <dbReference type="ChEBI" id="CHEBI:83834"/>
        <dbReference type="EC" id="5.2.1.8"/>
    </reaction>
</comment>
<dbReference type="PANTHER" id="PTHR47245">
    <property type="entry name" value="PEPTIDYLPROLYL ISOMERASE"/>
    <property type="match status" value="1"/>
</dbReference>
<dbReference type="GO" id="GO:0003755">
    <property type="term" value="F:peptidyl-prolyl cis-trans isomerase activity"/>
    <property type="evidence" value="ECO:0007669"/>
    <property type="project" value="UniProtKB-KW"/>
</dbReference>
<dbReference type="Proteomes" id="UP000481872">
    <property type="component" value="Unassembled WGS sequence"/>
</dbReference>
<keyword evidence="11" id="KW-1185">Reference proteome</keyword>
<dbReference type="PROSITE" id="PS51257">
    <property type="entry name" value="PROKAR_LIPOPROTEIN"/>
    <property type="match status" value="1"/>
</dbReference>
<dbReference type="SUPFAM" id="SSF54534">
    <property type="entry name" value="FKBP-like"/>
    <property type="match status" value="1"/>
</dbReference>
<feature type="signal peptide" evidence="8">
    <location>
        <begin position="1"/>
        <end position="21"/>
    </location>
</feature>
<feature type="compositionally biased region" description="Basic and acidic residues" evidence="7">
    <location>
        <begin position="230"/>
        <end position="247"/>
    </location>
</feature>
<evidence type="ECO:0000256" key="6">
    <source>
        <dbReference type="PROSITE-ProRule" id="PRU00278"/>
    </source>
</evidence>
<feature type="region of interest" description="Disordered" evidence="7">
    <location>
        <begin position="230"/>
        <end position="250"/>
    </location>
</feature>
<dbReference type="Gene3D" id="1.10.4030.10">
    <property type="entry name" value="Porin chaperone SurA, peptide-binding domain"/>
    <property type="match status" value="1"/>
</dbReference>
<dbReference type="InterPro" id="IPR050245">
    <property type="entry name" value="PrsA_foldase"/>
</dbReference>
<evidence type="ECO:0000256" key="3">
    <source>
        <dbReference type="ARBA" id="ARBA00022729"/>
    </source>
</evidence>
<evidence type="ECO:0000256" key="5">
    <source>
        <dbReference type="ARBA" id="ARBA00023235"/>
    </source>
</evidence>
<organism evidence="10 11">
    <name type="scientific">Clostridium senegalense</name>
    <dbReference type="NCBI Taxonomy" id="1465809"/>
    <lineage>
        <taxon>Bacteria</taxon>
        <taxon>Bacillati</taxon>
        <taxon>Bacillota</taxon>
        <taxon>Clostridia</taxon>
        <taxon>Eubacteriales</taxon>
        <taxon>Clostridiaceae</taxon>
        <taxon>Clostridium</taxon>
    </lineage>
</organism>
<sequence length="351" mass="40139">MKSVKKIVATCLIAAMTTSLVGCNLIERTPEGVAKSTVAKINGEKIKRSEVDARMKSIQSQITAEKGEDYLKSEEGKTLLTQYRTQMLNQIVGEKILQNKATELKVMPTEEEFKTEIDKEYKTITDSFDSEDKFKAALQQTGETEESLKNNIRNKLIYDKVHDAVVKDVKVTDEEIKAHYDSNMDKYTEQPNKTNLKHILVGTEEEANAVIERLKKGEDFDAVGEDIKAKQAEKDAAKTDDSKKEDAQTSGNRFEDLGWVEFENSGFDATFMQFAKPLTKGNYTTAPVHTQWGYHIIKCYDKQEYPVKAFDKVKEEIKTELQKQKQETTWNETAEKWQKEANIKTYEKNLK</sequence>
<name>A0A6M0H7Y4_9CLOT</name>
<evidence type="ECO:0000256" key="7">
    <source>
        <dbReference type="SAM" id="MobiDB-lite"/>
    </source>
</evidence>
<evidence type="ECO:0000256" key="2">
    <source>
        <dbReference type="ARBA" id="ARBA00013194"/>
    </source>
</evidence>
<feature type="chain" id="PRO_5038634428" description="peptidylprolyl isomerase" evidence="8">
    <location>
        <begin position="22"/>
        <end position="351"/>
    </location>
</feature>
<dbReference type="Pfam" id="PF13145">
    <property type="entry name" value="Rotamase_2"/>
    <property type="match status" value="1"/>
</dbReference>
<dbReference type="RefSeq" id="WP_199870393.1">
    <property type="nucleotide sequence ID" value="NZ_JAAGPU010000024.1"/>
</dbReference>
<dbReference type="Pfam" id="PF13624">
    <property type="entry name" value="SurA_N_3"/>
    <property type="match status" value="1"/>
</dbReference>
<dbReference type="InterPro" id="IPR046357">
    <property type="entry name" value="PPIase_dom_sf"/>
</dbReference>
<keyword evidence="3 8" id="KW-0732">Signal</keyword>
<keyword evidence="5 6" id="KW-0413">Isomerase</keyword>
<dbReference type="PANTHER" id="PTHR47245:SF1">
    <property type="entry name" value="FOLDASE PROTEIN PRSA"/>
    <property type="match status" value="1"/>
</dbReference>
<evidence type="ECO:0000256" key="4">
    <source>
        <dbReference type="ARBA" id="ARBA00023110"/>
    </source>
</evidence>
<dbReference type="PROSITE" id="PS50198">
    <property type="entry name" value="PPIC_PPIASE_2"/>
    <property type="match status" value="1"/>
</dbReference>
<accession>A0A6M0H7Y4</accession>
<gene>
    <name evidence="10" type="ORF">G3M99_12660</name>
</gene>
<dbReference type="NCBIfam" id="NF000809">
    <property type="entry name" value="PRK00059.1"/>
    <property type="match status" value="1"/>
</dbReference>
<evidence type="ECO:0000259" key="9">
    <source>
        <dbReference type="PROSITE" id="PS50198"/>
    </source>
</evidence>
<dbReference type="SUPFAM" id="SSF109998">
    <property type="entry name" value="Triger factor/SurA peptide-binding domain-like"/>
    <property type="match status" value="1"/>
</dbReference>
<dbReference type="EC" id="5.2.1.8" evidence="2"/>
<proteinExistence type="predicted"/>
<dbReference type="InterPro" id="IPR000297">
    <property type="entry name" value="PPIase_PpiC"/>
</dbReference>
<dbReference type="AlphaFoldDB" id="A0A6M0H7Y4"/>
<dbReference type="InterPro" id="IPR027304">
    <property type="entry name" value="Trigger_fact/SurA_dom_sf"/>
</dbReference>
<reference evidence="10 11" key="1">
    <citation type="submission" date="2020-02" db="EMBL/GenBank/DDBJ databases">
        <title>Genome assembly of a novel Clostridium senegalense strain.</title>
        <authorList>
            <person name="Gupta T.B."/>
            <person name="Jauregui R."/>
            <person name="Maclean P."/>
            <person name="Nawarathana A."/>
            <person name="Brightwell G."/>
        </authorList>
    </citation>
    <scope>NUCLEOTIDE SEQUENCE [LARGE SCALE GENOMIC DNA]</scope>
    <source>
        <strain evidence="10 11">AGRFS4</strain>
    </source>
</reference>
<comment type="caution">
    <text evidence="10">The sequence shown here is derived from an EMBL/GenBank/DDBJ whole genome shotgun (WGS) entry which is preliminary data.</text>
</comment>
<feature type="domain" description="PpiC" evidence="9">
    <location>
        <begin position="191"/>
        <end position="301"/>
    </location>
</feature>
<dbReference type="EMBL" id="JAAGPU010000024">
    <property type="protein sequence ID" value="NEU05682.1"/>
    <property type="molecule type" value="Genomic_DNA"/>
</dbReference>
<evidence type="ECO:0000313" key="10">
    <source>
        <dbReference type="EMBL" id="NEU05682.1"/>
    </source>
</evidence>
<keyword evidence="4 6" id="KW-0697">Rotamase</keyword>
<evidence type="ECO:0000256" key="1">
    <source>
        <dbReference type="ARBA" id="ARBA00000971"/>
    </source>
</evidence>
<protein>
    <recommendedName>
        <fullName evidence="2">peptidylprolyl isomerase</fullName>
        <ecNumber evidence="2">5.2.1.8</ecNumber>
    </recommendedName>
</protein>
<evidence type="ECO:0000313" key="11">
    <source>
        <dbReference type="Proteomes" id="UP000481872"/>
    </source>
</evidence>